<dbReference type="EMBL" id="JAWLVV010000026">
    <property type="protein sequence ID" value="MDV7293335.1"/>
    <property type="molecule type" value="Genomic_DNA"/>
</dbReference>
<reference evidence="1" key="1">
    <citation type="submission" date="2023-10" db="EMBL/GenBank/DDBJ databases">
        <title>Mycolicibacterium fortuitum clinical isolates causing pulmonary infections in humans.</title>
        <authorList>
            <person name="Mejia-Ponce P.M."/>
            <person name="Zenteno-Cuevas R."/>
            <person name="Licona-Cassani C."/>
        </authorList>
    </citation>
    <scope>NUCLEOTIDE SEQUENCE</scope>
    <source>
        <strain evidence="1">M8</strain>
    </source>
</reference>
<dbReference type="AlphaFoldDB" id="A0AAE4VFL9"/>
<name>A0AAE4VFL9_MYCFO</name>
<accession>A0AAE4VFL9</accession>
<gene>
    <name evidence="1" type="ORF">R4485_24460</name>
</gene>
<dbReference type="Proteomes" id="UP001186041">
    <property type="component" value="Unassembled WGS sequence"/>
</dbReference>
<evidence type="ECO:0000313" key="1">
    <source>
        <dbReference type="EMBL" id="MDV7293335.1"/>
    </source>
</evidence>
<proteinExistence type="predicted"/>
<sequence>MRRAPTDYPTRARVYRASAAKAWAAGDESTARQCEEFARRCDERAISLALR</sequence>
<protein>
    <submittedName>
        <fullName evidence="1">Uncharacterized protein</fullName>
    </submittedName>
</protein>
<evidence type="ECO:0000313" key="2">
    <source>
        <dbReference type="Proteomes" id="UP001186041"/>
    </source>
</evidence>
<dbReference type="RefSeq" id="WP_165613829.1">
    <property type="nucleotide sequence ID" value="NZ_JACKTK010000018.1"/>
</dbReference>
<organism evidence="1 2">
    <name type="scientific">Mycolicibacterium fortuitum</name>
    <name type="common">Mycobacterium fortuitum</name>
    <dbReference type="NCBI Taxonomy" id="1766"/>
    <lineage>
        <taxon>Bacteria</taxon>
        <taxon>Bacillati</taxon>
        <taxon>Actinomycetota</taxon>
        <taxon>Actinomycetes</taxon>
        <taxon>Mycobacteriales</taxon>
        <taxon>Mycobacteriaceae</taxon>
        <taxon>Mycolicibacterium</taxon>
    </lineage>
</organism>
<comment type="caution">
    <text evidence="1">The sequence shown here is derived from an EMBL/GenBank/DDBJ whole genome shotgun (WGS) entry which is preliminary data.</text>
</comment>